<name>A0ABQ9KUI0_HEVBR</name>
<dbReference type="PANTHER" id="PTHR32054">
    <property type="entry name" value="HEAVY CHAIN, PUTATIVE, EXPRESSED-RELATED-RELATED"/>
    <property type="match status" value="1"/>
</dbReference>
<evidence type="ECO:0000256" key="3">
    <source>
        <dbReference type="SAM" id="Coils"/>
    </source>
</evidence>
<feature type="coiled-coil region" evidence="3">
    <location>
        <begin position="61"/>
        <end position="109"/>
    </location>
</feature>
<organism evidence="4 5">
    <name type="scientific">Hevea brasiliensis</name>
    <name type="common">Para rubber tree</name>
    <name type="synonym">Siphonia brasiliensis</name>
    <dbReference type="NCBI Taxonomy" id="3981"/>
    <lineage>
        <taxon>Eukaryota</taxon>
        <taxon>Viridiplantae</taxon>
        <taxon>Streptophyta</taxon>
        <taxon>Embryophyta</taxon>
        <taxon>Tracheophyta</taxon>
        <taxon>Spermatophyta</taxon>
        <taxon>Magnoliopsida</taxon>
        <taxon>eudicotyledons</taxon>
        <taxon>Gunneridae</taxon>
        <taxon>Pentapetalae</taxon>
        <taxon>rosids</taxon>
        <taxon>fabids</taxon>
        <taxon>Malpighiales</taxon>
        <taxon>Euphorbiaceae</taxon>
        <taxon>Crotonoideae</taxon>
        <taxon>Micrandreae</taxon>
        <taxon>Hevea</taxon>
    </lineage>
</organism>
<proteinExistence type="inferred from homology"/>
<evidence type="ECO:0000313" key="4">
    <source>
        <dbReference type="EMBL" id="KAJ9146973.1"/>
    </source>
</evidence>
<dbReference type="EMBL" id="JARPOI010000016">
    <property type="protein sequence ID" value="KAJ9146973.1"/>
    <property type="molecule type" value="Genomic_DNA"/>
</dbReference>
<comment type="caution">
    <text evidence="4">The sequence shown here is derived from an EMBL/GenBank/DDBJ whole genome shotgun (WGS) entry which is preliminary data.</text>
</comment>
<comment type="similarity">
    <text evidence="1">Belongs to the WEB family.</text>
</comment>
<reference evidence="4" key="1">
    <citation type="journal article" date="2023" name="Plant Biotechnol. J.">
        <title>Chromosome-level wild Hevea brasiliensis genome provides new tools for genomic-assisted breeding and valuable loci to elevate rubber yield.</title>
        <authorList>
            <person name="Cheng H."/>
            <person name="Song X."/>
            <person name="Hu Y."/>
            <person name="Wu T."/>
            <person name="Yang Q."/>
            <person name="An Z."/>
            <person name="Feng S."/>
            <person name="Deng Z."/>
            <person name="Wu W."/>
            <person name="Zeng X."/>
            <person name="Tu M."/>
            <person name="Wang X."/>
            <person name="Huang H."/>
        </authorList>
    </citation>
    <scope>NUCLEOTIDE SEQUENCE</scope>
    <source>
        <strain evidence="4">MT/VB/25A 57/8</strain>
    </source>
</reference>
<evidence type="ECO:0000256" key="1">
    <source>
        <dbReference type="ARBA" id="ARBA00005485"/>
    </source>
</evidence>
<evidence type="ECO:0000313" key="5">
    <source>
        <dbReference type="Proteomes" id="UP001174677"/>
    </source>
</evidence>
<sequence>MDKEEGKLVVMGRAEIDTRPPFQSVKEAIMLFGERVLAGEIYANKLKEIRANESGHSQSRMRALTAELEETKQSLQKAREEAELMANCIRSLREEQEQTKRELQWLKAREMFKKEPIIIDDPETEDLKFIENATKMEMKNQTNDDDDDDDEANDFGKKRYVKFASPPSLAKVIVTKEEMLERPSTKKTMKKKSLVPLLGWLISRKKANQEVESPRS</sequence>
<dbReference type="Proteomes" id="UP001174677">
    <property type="component" value="Chromosome 16"/>
</dbReference>
<keyword evidence="5" id="KW-1185">Reference proteome</keyword>
<protein>
    <recommendedName>
        <fullName evidence="6">WEB family protein</fullName>
    </recommendedName>
</protein>
<gene>
    <name evidence="4" type="ORF">P3X46_029185</name>
</gene>
<dbReference type="PANTHER" id="PTHR32054:SF23">
    <property type="entry name" value="WEB FAMILY PLANT PROTEIN"/>
    <property type="match status" value="1"/>
</dbReference>
<accession>A0ABQ9KUI0</accession>
<keyword evidence="2 3" id="KW-0175">Coiled coil</keyword>
<evidence type="ECO:0008006" key="6">
    <source>
        <dbReference type="Google" id="ProtNLM"/>
    </source>
</evidence>
<evidence type="ECO:0000256" key="2">
    <source>
        <dbReference type="ARBA" id="ARBA00023054"/>
    </source>
</evidence>